<protein>
    <submittedName>
        <fullName evidence="1">Phage tail protein</fullName>
    </submittedName>
</protein>
<dbReference type="OrthoDB" id="73314at2"/>
<dbReference type="EMBL" id="SIRE01000004">
    <property type="protein sequence ID" value="TBL80776.1"/>
    <property type="molecule type" value="Genomic_DNA"/>
</dbReference>
<evidence type="ECO:0000313" key="2">
    <source>
        <dbReference type="Proteomes" id="UP000293142"/>
    </source>
</evidence>
<dbReference type="PANTHER" id="PTHR38009">
    <property type="entry name" value="CONSERVED HYPOTHETICAL PHAGE TAIL PROTEIN"/>
    <property type="match status" value="1"/>
</dbReference>
<dbReference type="GO" id="GO:0005198">
    <property type="term" value="F:structural molecule activity"/>
    <property type="evidence" value="ECO:0007669"/>
    <property type="project" value="InterPro"/>
</dbReference>
<gene>
    <name evidence="1" type="ORF">EYB31_06015</name>
</gene>
<dbReference type="PANTHER" id="PTHR38009:SF1">
    <property type="entry name" value="CONSERVED HYPOTHETICAL PHAGE TAIL PROTEIN"/>
    <property type="match status" value="1"/>
</dbReference>
<sequence length="145" mass="16289">MAGERNDPYRKFRFRVEVEGIEQAGFSEVSGFDASLDVVEYREGTDVITPRKLPGLAKYGNISLKWGATDSMDLFEWIQECIVEGTIERKTVTIIAINEEGEDVATWQVIEAWPAKYTAPDFNATASEVAIELLELAHEGMLRTQ</sequence>
<name>A0A4Q9DWJ3_9BACL</name>
<accession>A0A4Q9DWJ3</accession>
<dbReference type="Proteomes" id="UP000293142">
    <property type="component" value="Unassembled WGS sequence"/>
</dbReference>
<dbReference type="NCBIfam" id="TIGR02241">
    <property type="entry name" value="conserved hypothetical phage tail region protein"/>
    <property type="match status" value="1"/>
</dbReference>
<organism evidence="1 2">
    <name type="scientific">Paenibacillus thalictri</name>
    <dbReference type="NCBI Taxonomy" id="2527873"/>
    <lineage>
        <taxon>Bacteria</taxon>
        <taxon>Bacillati</taxon>
        <taxon>Bacillota</taxon>
        <taxon>Bacilli</taxon>
        <taxon>Bacillales</taxon>
        <taxon>Paenibacillaceae</taxon>
        <taxon>Paenibacillus</taxon>
    </lineage>
</organism>
<keyword evidence="2" id="KW-1185">Reference proteome</keyword>
<dbReference type="RefSeq" id="WP_131012377.1">
    <property type="nucleotide sequence ID" value="NZ_SIRE01000004.1"/>
</dbReference>
<dbReference type="Pfam" id="PF06841">
    <property type="entry name" value="Phage_T4_gp19"/>
    <property type="match status" value="1"/>
</dbReference>
<evidence type="ECO:0000313" key="1">
    <source>
        <dbReference type="EMBL" id="TBL80776.1"/>
    </source>
</evidence>
<reference evidence="1 2" key="1">
    <citation type="submission" date="2019-02" db="EMBL/GenBank/DDBJ databases">
        <title>Paenibacillus sp. nov., isolated from surface-sterilized tissue of Thalictrum simplex L.</title>
        <authorList>
            <person name="Tuo L."/>
        </authorList>
    </citation>
    <scope>NUCLEOTIDE SEQUENCE [LARGE SCALE GENOMIC DNA]</scope>
    <source>
        <strain evidence="1 2">N2SHLJ1</strain>
    </source>
</reference>
<dbReference type="AlphaFoldDB" id="A0A4Q9DWJ3"/>
<comment type="caution">
    <text evidence="1">The sequence shown here is derived from an EMBL/GenBank/DDBJ whole genome shotgun (WGS) entry which is preliminary data.</text>
</comment>
<dbReference type="InterPro" id="IPR010667">
    <property type="entry name" value="Phage_T4_Gp19"/>
</dbReference>
<dbReference type="InterPro" id="IPR011747">
    <property type="entry name" value="CHP02241"/>
</dbReference>
<proteinExistence type="predicted"/>